<sequence length="446" mass="47101">MQLPALSFSLIAGEETLTGESLSDLLKARAAELRAQGVREGQVVLVPDRPACDLAILALALNRIGAGIFPYRADLTEAERQVLTEMTGAEWSWEAHAQRPMPLGPQAHSSSPYPSTPVALLIRTSGSGGQPKIAMHGPSGVIAAARLSNAALEADDGTTWLCCLRLSHIAGAAIVYRAAVSGARLVLHDGFDAEAVAADLVRHQVTHLSLVPPMLARLLELGANPAASLRCALVGGQALSPELAQRASAAGWPIQVSYGLTETCALIALAEPADPDRFLPLPGVELMAPACPKAAPIALRTPSLMLGYANPKRQPGVGLDRGWLKIADLGCLEPAGWLHLFGRADDVCAIGGTNVSLRKVTHRLAAASGVIEAEVVALPDPVWGARLIGVYSGALDEEGLARWCERELAGPERPRAFIRLEGLPRLDSGKVDRQRITQIAQRLLGH</sequence>
<evidence type="ECO:0000313" key="4">
    <source>
        <dbReference type="Proteomes" id="UP000502699"/>
    </source>
</evidence>
<gene>
    <name evidence="3" type="ORF">GWK36_11595</name>
</gene>
<evidence type="ECO:0000259" key="1">
    <source>
        <dbReference type="Pfam" id="PF00501"/>
    </source>
</evidence>
<dbReference type="AlphaFoldDB" id="A0A6G7VEZ3"/>
<name>A0A6G7VEZ3_9GAMM</name>
<dbReference type="Gene3D" id="3.30.300.30">
    <property type="match status" value="1"/>
</dbReference>
<dbReference type="InterPro" id="IPR045851">
    <property type="entry name" value="AMP-bd_C_sf"/>
</dbReference>
<dbReference type="KEGG" id="cjap:GWK36_11595"/>
<organism evidence="3 4">
    <name type="scientific">Caldichromatium japonicum</name>
    <dbReference type="NCBI Taxonomy" id="2699430"/>
    <lineage>
        <taxon>Bacteria</taxon>
        <taxon>Pseudomonadati</taxon>
        <taxon>Pseudomonadota</taxon>
        <taxon>Gammaproteobacteria</taxon>
        <taxon>Chromatiales</taxon>
        <taxon>Chromatiaceae</taxon>
        <taxon>Caldichromatium</taxon>
    </lineage>
</organism>
<dbReference type="Pfam" id="PF13193">
    <property type="entry name" value="AMP-binding_C"/>
    <property type="match status" value="1"/>
</dbReference>
<dbReference type="EMBL" id="CP048029">
    <property type="protein sequence ID" value="QIK38522.1"/>
    <property type="molecule type" value="Genomic_DNA"/>
</dbReference>
<dbReference type="InterPro" id="IPR025110">
    <property type="entry name" value="AMP-bd_C"/>
</dbReference>
<dbReference type="PANTHER" id="PTHR43767:SF1">
    <property type="entry name" value="NONRIBOSOMAL PEPTIDE SYNTHASE PES1 (EUROFUNG)-RELATED"/>
    <property type="match status" value="1"/>
</dbReference>
<feature type="domain" description="AMP-dependent synthetase/ligase" evidence="1">
    <location>
        <begin position="8"/>
        <end position="276"/>
    </location>
</feature>
<feature type="domain" description="AMP-binding enzyme C-terminal" evidence="2">
    <location>
        <begin position="364"/>
        <end position="430"/>
    </location>
</feature>
<protein>
    <submittedName>
        <fullName evidence="3">AMP-binding protein</fullName>
    </submittedName>
</protein>
<dbReference type="InterPro" id="IPR042099">
    <property type="entry name" value="ANL_N_sf"/>
</dbReference>
<dbReference type="Gene3D" id="3.40.50.12780">
    <property type="entry name" value="N-terminal domain of ligase-like"/>
    <property type="match status" value="1"/>
</dbReference>
<proteinExistence type="predicted"/>
<dbReference type="RefSeq" id="WP_166271289.1">
    <property type="nucleotide sequence ID" value="NZ_CP048029.1"/>
</dbReference>
<dbReference type="PANTHER" id="PTHR43767">
    <property type="entry name" value="LONG-CHAIN-FATTY-ACID--COA LIGASE"/>
    <property type="match status" value="1"/>
</dbReference>
<dbReference type="SUPFAM" id="SSF56801">
    <property type="entry name" value="Acetyl-CoA synthetase-like"/>
    <property type="match status" value="1"/>
</dbReference>
<dbReference type="InterPro" id="IPR000873">
    <property type="entry name" value="AMP-dep_synth/lig_dom"/>
</dbReference>
<dbReference type="Pfam" id="PF00501">
    <property type="entry name" value="AMP-binding"/>
    <property type="match status" value="1"/>
</dbReference>
<dbReference type="GO" id="GO:0016878">
    <property type="term" value="F:acid-thiol ligase activity"/>
    <property type="evidence" value="ECO:0007669"/>
    <property type="project" value="UniProtKB-ARBA"/>
</dbReference>
<accession>A0A6G7VEZ3</accession>
<evidence type="ECO:0000313" key="3">
    <source>
        <dbReference type="EMBL" id="QIK38522.1"/>
    </source>
</evidence>
<reference evidence="4" key="1">
    <citation type="submission" date="2020-01" db="EMBL/GenBank/DDBJ databases">
        <title>Caldichromatium gen. nov., sp. nov., a thermophilic purple sulfur bacterium member of the family Chromatiaceae isolated from Nakabusa hot spring, Japan.</title>
        <authorList>
            <person name="Saini M.K."/>
            <person name="Hanada S."/>
            <person name="Tank M."/>
        </authorList>
    </citation>
    <scope>NUCLEOTIDE SEQUENCE [LARGE SCALE GENOMIC DNA]</scope>
    <source>
        <strain evidence="4">No.7</strain>
    </source>
</reference>
<dbReference type="InterPro" id="IPR050237">
    <property type="entry name" value="ATP-dep_AMP-bd_enzyme"/>
</dbReference>
<keyword evidence="4" id="KW-1185">Reference proteome</keyword>
<evidence type="ECO:0000259" key="2">
    <source>
        <dbReference type="Pfam" id="PF13193"/>
    </source>
</evidence>
<dbReference type="Proteomes" id="UP000502699">
    <property type="component" value="Chromosome"/>
</dbReference>